<dbReference type="PANTHER" id="PTHR23350">
    <property type="entry name" value="PEROXISOME ASSEMBLY PROTEIN 10"/>
    <property type="match status" value="1"/>
</dbReference>
<evidence type="ECO:0000256" key="19">
    <source>
        <dbReference type="SAM" id="Phobius"/>
    </source>
</evidence>
<dbReference type="PROSITE" id="PS00518">
    <property type="entry name" value="ZF_RING_1"/>
    <property type="match status" value="1"/>
</dbReference>
<evidence type="ECO:0000256" key="17">
    <source>
        <dbReference type="ARBA" id="ARBA00023140"/>
    </source>
</evidence>
<keyword evidence="16 19" id="KW-0472">Membrane</keyword>
<reference evidence="22" key="1">
    <citation type="submission" date="2016-11" db="UniProtKB">
        <authorList>
            <consortium name="WormBaseParasite"/>
        </authorList>
    </citation>
    <scope>IDENTIFICATION</scope>
</reference>
<evidence type="ECO:0000256" key="9">
    <source>
        <dbReference type="ARBA" id="ARBA00022692"/>
    </source>
</evidence>
<evidence type="ECO:0000256" key="18">
    <source>
        <dbReference type="PROSITE-ProRule" id="PRU00175"/>
    </source>
</evidence>
<dbReference type="InterPro" id="IPR001841">
    <property type="entry name" value="Znf_RING"/>
</dbReference>
<evidence type="ECO:0000256" key="5">
    <source>
        <dbReference type="ARBA" id="ARBA00012483"/>
    </source>
</evidence>
<dbReference type="Pfam" id="PF04757">
    <property type="entry name" value="Pex2_Pex12"/>
    <property type="match status" value="1"/>
</dbReference>
<evidence type="ECO:0000256" key="10">
    <source>
        <dbReference type="ARBA" id="ARBA00022723"/>
    </source>
</evidence>
<feature type="domain" description="RING-type" evidence="20">
    <location>
        <begin position="106"/>
        <end position="149"/>
    </location>
</feature>
<evidence type="ECO:0000259" key="20">
    <source>
        <dbReference type="PROSITE" id="PS50089"/>
    </source>
</evidence>
<keyword evidence="17" id="KW-0576">Peroxisome</keyword>
<dbReference type="InterPro" id="IPR006845">
    <property type="entry name" value="Pex_N"/>
</dbReference>
<name>A0A1I8A5S8_9BILA</name>
<keyword evidence="14" id="KW-0653">Protein transport</keyword>
<dbReference type="GO" id="GO:0005778">
    <property type="term" value="C:peroxisomal membrane"/>
    <property type="evidence" value="ECO:0007669"/>
    <property type="project" value="UniProtKB-SubCell"/>
</dbReference>
<keyword evidence="21" id="KW-1185">Reference proteome</keyword>
<evidence type="ECO:0000256" key="6">
    <source>
        <dbReference type="ARBA" id="ARBA00022448"/>
    </source>
</evidence>
<evidence type="ECO:0000256" key="7">
    <source>
        <dbReference type="ARBA" id="ARBA00022593"/>
    </source>
</evidence>
<keyword evidence="6" id="KW-0813">Transport</keyword>
<comment type="catalytic activity">
    <reaction evidence="1">
        <text>S-ubiquitinyl-[E2 ubiquitin-conjugating enzyme]-L-cysteine + [acceptor protein]-L-lysine = [E2 ubiquitin-conjugating enzyme]-L-cysteine + N(6)-ubiquitinyl-[acceptor protein]-L-lysine.</text>
        <dbReference type="EC" id="2.3.2.27"/>
    </reaction>
</comment>
<evidence type="ECO:0000256" key="2">
    <source>
        <dbReference type="ARBA" id="ARBA00004585"/>
    </source>
</evidence>
<evidence type="ECO:0000256" key="8">
    <source>
        <dbReference type="ARBA" id="ARBA00022679"/>
    </source>
</evidence>
<dbReference type="GO" id="GO:0016558">
    <property type="term" value="P:protein import into peroxisome matrix"/>
    <property type="evidence" value="ECO:0007669"/>
    <property type="project" value="InterPro"/>
</dbReference>
<dbReference type="AlphaFoldDB" id="A0A1I8A5S8"/>
<dbReference type="WBParaSite" id="L893_g33160.t1">
    <property type="protein sequence ID" value="L893_g33160.t1"/>
    <property type="gene ID" value="L893_g33160"/>
</dbReference>
<evidence type="ECO:0000256" key="3">
    <source>
        <dbReference type="ARBA" id="ARBA00004906"/>
    </source>
</evidence>
<feature type="transmembrane region" description="Helical" evidence="19">
    <location>
        <begin position="12"/>
        <end position="31"/>
    </location>
</feature>
<dbReference type="InterPro" id="IPR013083">
    <property type="entry name" value="Znf_RING/FYVE/PHD"/>
</dbReference>
<evidence type="ECO:0000256" key="15">
    <source>
        <dbReference type="ARBA" id="ARBA00022989"/>
    </source>
</evidence>
<evidence type="ECO:0000256" key="12">
    <source>
        <dbReference type="ARBA" id="ARBA00022786"/>
    </source>
</evidence>
<dbReference type="Pfam" id="PF13445">
    <property type="entry name" value="zf-RING_UBOX"/>
    <property type="match status" value="1"/>
</dbReference>
<evidence type="ECO:0000256" key="13">
    <source>
        <dbReference type="ARBA" id="ARBA00022833"/>
    </source>
</evidence>
<comment type="similarity">
    <text evidence="4">Belongs to the pex2/pex10/pex12 family.</text>
</comment>
<keyword evidence="11 18" id="KW-0863">Zinc-finger</keyword>
<evidence type="ECO:0000256" key="4">
    <source>
        <dbReference type="ARBA" id="ARBA00008704"/>
    </source>
</evidence>
<dbReference type="InterPro" id="IPR017907">
    <property type="entry name" value="Znf_RING_CS"/>
</dbReference>
<dbReference type="InterPro" id="IPR027370">
    <property type="entry name" value="Znf-RING_euk"/>
</dbReference>
<dbReference type="InterPro" id="IPR025654">
    <property type="entry name" value="PEX2/10"/>
</dbReference>
<accession>A0A1I8A5S8</accession>
<evidence type="ECO:0000256" key="1">
    <source>
        <dbReference type="ARBA" id="ARBA00000900"/>
    </source>
</evidence>
<keyword evidence="12" id="KW-0833">Ubl conjugation pathway</keyword>
<keyword evidence="13" id="KW-0862">Zinc</keyword>
<dbReference type="SUPFAM" id="SSF57850">
    <property type="entry name" value="RING/U-box"/>
    <property type="match status" value="1"/>
</dbReference>
<evidence type="ECO:0000313" key="22">
    <source>
        <dbReference type="WBParaSite" id="L893_g33160.t1"/>
    </source>
</evidence>
<dbReference type="Proteomes" id="UP000095287">
    <property type="component" value="Unplaced"/>
</dbReference>
<keyword evidence="8" id="KW-0808">Transferase</keyword>
<dbReference type="Gene3D" id="3.30.40.10">
    <property type="entry name" value="Zinc/RING finger domain, C3HC4 (zinc finger)"/>
    <property type="match status" value="1"/>
</dbReference>
<dbReference type="PROSITE" id="PS50089">
    <property type="entry name" value="ZF_RING_2"/>
    <property type="match status" value="1"/>
</dbReference>
<protein>
    <recommendedName>
        <fullName evidence="5">RING-type E3 ubiquitin transferase</fullName>
        <ecNumber evidence="5">2.3.2.27</ecNumber>
    </recommendedName>
</protein>
<organism evidence="21 22">
    <name type="scientific">Steinernema glaseri</name>
    <dbReference type="NCBI Taxonomy" id="37863"/>
    <lineage>
        <taxon>Eukaryota</taxon>
        <taxon>Metazoa</taxon>
        <taxon>Ecdysozoa</taxon>
        <taxon>Nematoda</taxon>
        <taxon>Chromadorea</taxon>
        <taxon>Rhabditida</taxon>
        <taxon>Tylenchina</taxon>
        <taxon>Panagrolaimomorpha</taxon>
        <taxon>Strongyloidoidea</taxon>
        <taxon>Steinernematidae</taxon>
        <taxon>Steinernema</taxon>
    </lineage>
</organism>
<evidence type="ECO:0000256" key="11">
    <source>
        <dbReference type="ARBA" id="ARBA00022771"/>
    </source>
</evidence>
<dbReference type="EC" id="2.3.2.27" evidence="5"/>
<evidence type="ECO:0000256" key="16">
    <source>
        <dbReference type="ARBA" id="ARBA00023136"/>
    </source>
</evidence>
<keyword evidence="7" id="KW-0962">Peroxisome biogenesis</keyword>
<keyword evidence="9 19" id="KW-0812">Transmembrane</keyword>
<dbReference type="SMART" id="SM00184">
    <property type="entry name" value="RING"/>
    <property type="match status" value="1"/>
</dbReference>
<dbReference type="PANTHER" id="PTHR23350:SF0">
    <property type="entry name" value="PEROXISOME BIOGENESIS FACTOR 10"/>
    <property type="match status" value="1"/>
</dbReference>
<proteinExistence type="inferred from homology"/>
<evidence type="ECO:0000256" key="14">
    <source>
        <dbReference type="ARBA" id="ARBA00022927"/>
    </source>
</evidence>
<feature type="transmembrane region" description="Helical" evidence="19">
    <location>
        <begin position="52"/>
        <end position="77"/>
    </location>
</feature>
<keyword evidence="10" id="KW-0479">Metal-binding</keyword>
<keyword evidence="15 19" id="KW-1133">Transmembrane helix</keyword>
<dbReference type="GO" id="GO:0008270">
    <property type="term" value="F:zinc ion binding"/>
    <property type="evidence" value="ECO:0007669"/>
    <property type="project" value="UniProtKB-KW"/>
</dbReference>
<sequence length="163" mass="18076">MLRWIRLTGVPLITVVHMAIFYLNGTFYNISKRLSGIQYLSMRPQTNILASKLYTFLGYVSALQSAFTIATALYSLATSKAVPDEGRPRTSSKTRQSFFSTSTFKCPICLESAPPATTPCGHVFCWNCIIEHAHNGDSSEGLSPCPQCRSLFHPNRVVPLLNL</sequence>
<dbReference type="GO" id="GO:0061630">
    <property type="term" value="F:ubiquitin protein ligase activity"/>
    <property type="evidence" value="ECO:0007669"/>
    <property type="project" value="UniProtKB-EC"/>
</dbReference>
<comment type="pathway">
    <text evidence="3">Protein modification; protein ubiquitination.</text>
</comment>
<comment type="subcellular location">
    <subcellularLocation>
        <location evidence="2">Peroxisome membrane</location>
        <topology evidence="2">Multi-pass membrane protein</topology>
    </subcellularLocation>
</comment>
<evidence type="ECO:0000313" key="21">
    <source>
        <dbReference type="Proteomes" id="UP000095287"/>
    </source>
</evidence>